<dbReference type="KEGG" id="scy:SCATT_05460"/>
<dbReference type="EMBL" id="CP003219">
    <property type="protein sequence ID" value="AEW92917.1"/>
    <property type="molecule type" value="Genomic_DNA"/>
</dbReference>
<dbReference type="Proteomes" id="UP000007842">
    <property type="component" value="Chromosome"/>
</dbReference>
<dbReference type="HOGENOM" id="CLU_2792079_0_0_11"/>
<evidence type="ECO:0000313" key="2">
    <source>
        <dbReference type="Proteomes" id="UP000007842"/>
    </source>
</evidence>
<dbReference type="OrthoDB" id="4229519at2"/>
<dbReference type="RefSeq" id="WP_014627360.1">
    <property type="nucleotide sequence ID" value="NC_016111.1"/>
</dbReference>
<accession>G8WRA0</accession>
<keyword evidence="2" id="KW-1185">Reference proteome</keyword>
<organism evidence="1 2">
    <name type="scientific">Streptantibioticus cattleyicolor (strain ATCC 35852 / DSM 46488 / JCM 4925 / NBRC 14057 / NRRL 8057)</name>
    <name type="common">Streptomyces cattleya</name>
    <dbReference type="NCBI Taxonomy" id="1003195"/>
    <lineage>
        <taxon>Bacteria</taxon>
        <taxon>Bacillati</taxon>
        <taxon>Actinomycetota</taxon>
        <taxon>Actinomycetes</taxon>
        <taxon>Kitasatosporales</taxon>
        <taxon>Streptomycetaceae</taxon>
        <taxon>Streptantibioticus</taxon>
    </lineage>
</organism>
<dbReference type="AlphaFoldDB" id="G8WRA0"/>
<name>G8WRA0_STREN</name>
<dbReference type="eggNOG" id="ENOG5031YFW">
    <property type="taxonomic scope" value="Bacteria"/>
</dbReference>
<gene>
    <name evidence="1" type="ordered locus">SCATT_05460</name>
</gene>
<protein>
    <submittedName>
        <fullName evidence="1">Uncharacterized protein</fullName>
    </submittedName>
</protein>
<reference evidence="2" key="1">
    <citation type="submission" date="2011-12" db="EMBL/GenBank/DDBJ databases">
        <title>Complete genome sequence of Streptomyces cattleya strain DSM 46488.</title>
        <authorList>
            <person name="Ou H.-Y."/>
            <person name="Li P."/>
            <person name="Zhao C."/>
            <person name="O'Hagan D."/>
            <person name="Deng Z."/>
        </authorList>
    </citation>
    <scope>NUCLEOTIDE SEQUENCE [LARGE SCALE GENOMIC DNA]</scope>
    <source>
        <strain evidence="2">ATCC 35852 / DSM 46488 / JCM 4925 / NBRC 14057 / NRRL 8057</strain>
    </source>
</reference>
<evidence type="ECO:0000313" key="1">
    <source>
        <dbReference type="EMBL" id="AEW92917.1"/>
    </source>
</evidence>
<sequence>MRVYAEGAWRRAWVLQRQDWPDGRTAYMLDVLLPSRPPIPGDPHSQDYFVRTYWWGTGSMTPVKRSSS</sequence>
<proteinExistence type="predicted"/>